<reference evidence="1 2" key="1">
    <citation type="journal article" date="2018" name="Sci. Rep.">
        <title>Genomic signatures of local adaptation to the degree of environmental predictability in rotifers.</title>
        <authorList>
            <person name="Franch-Gras L."/>
            <person name="Hahn C."/>
            <person name="Garcia-Roger E.M."/>
            <person name="Carmona M.J."/>
            <person name="Serra M."/>
            <person name="Gomez A."/>
        </authorList>
    </citation>
    <scope>NUCLEOTIDE SEQUENCE [LARGE SCALE GENOMIC DNA]</scope>
    <source>
        <strain evidence="1">HYR1</strain>
    </source>
</reference>
<accession>A0A3M7R3Q6</accession>
<dbReference type="EMBL" id="REGN01004302">
    <property type="protein sequence ID" value="RNA18176.1"/>
    <property type="molecule type" value="Genomic_DNA"/>
</dbReference>
<gene>
    <name evidence="1" type="ORF">BpHYR1_028334</name>
</gene>
<name>A0A3M7R3Q6_BRAPC</name>
<keyword evidence="2" id="KW-1185">Reference proteome</keyword>
<evidence type="ECO:0000313" key="1">
    <source>
        <dbReference type="EMBL" id="RNA18176.1"/>
    </source>
</evidence>
<sequence>MFASSSPVILISSFRFVRSYHGFSLKYESMSMKFLLFSDEPLASTRSCGGVLLGKVENVLNGIAI</sequence>
<dbReference type="Proteomes" id="UP000276133">
    <property type="component" value="Unassembled WGS sequence"/>
</dbReference>
<proteinExistence type="predicted"/>
<evidence type="ECO:0000313" key="2">
    <source>
        <dbReference type="Proteomes" id="UP000276133"/>
    </source>
</evidence>
<comment type="caution">
    <text evidence="1">The sequence shown here is derived from an EMBL/GenBank/DDBJ whole genome shotgun (WGS) entry which is preliminary data.</text>
</comment>
<dbReference type="AlphaFoldDB" id="A0A3M7R3Q6"/>
<organism evidence="1 2">
    <name type="scientific">Brachionus plicatilis</name>
    <name type="common">Marine rotifer</name>
    <name type="synonym">Brachionus muelleri</name>
    <dbReference type="NCBI Taxonomy" id="10195"/>
    <lineage>
        <taxon>Eukaryota</taxon>
        <taxon>Metazoa</taxon>
        <taxon>Spiralia</taxon>
        <taxon>Gnathifera</taxon>
        <taxon>Rotifera</taxon>
        <taxon>Eurotatoria</taxon>
        <taxon>Monogononta</taxon>
        <taxon>Pseudotrocha</taxon>
        <taxon>Ploima</taxon>
        <taxon>Brachionidae</taxon>
        <taxon>Brachionus</taxon>
    </lineage>
</organism>
<protein>
    <submittedName>
        <fullName evidence="1">Uncharacterized protein</fullName>
    </submittedName>
</protein>